<evidence type="ECO:0000256" key="1">
    <source>
        <dbReference type="SAM" id="Coils"/>
    </source>
</evidence>
<dbReference type="EMBL" id="BLAL01000006">
    <property type="protein sequence ID" value="GES73367.1"/>
    <property type="molecule type" value="Genomic_DNA"/>
</dbReference>
<sequence>MTSITVIPKQEAENKNEETKSNDTDKNVYLKNLDFTRKMLKIIELNNEAKLNIDLTRQVAGDLKTFASISILVILVGIILLVLKLTNVDPSSLKIIYTTITGSIGSLGILKTAYDWFKGQGKSTTVDNNILTISDDNLKKYSNSIERSKLSFPNHESEYIYHLDLATNVIKERNYFLKSSYTRRYISFAIIAFILTALTLVSIFFGFFTSAEEISHHKRISFIADDCLLVGGVLGLLDCLCIYIIIYKPEYFKKTHHIIIFILGLSINGFIRVGYIKQMKTLVKKYRGRESGDIAREIVLTIKKYITESKGGVTIEPKVVNSIHDLLRNFGLHKIPEWFKSNRFFKIMKKQNDPSDTEKDKIENDKVRIRKAIREYFVGVDEDLRKRFEKAVNDREILKKKITEELEDDVRHIYEESLKTIETIEINVKKTEDVVEKIGDDVNETENERETVDVGLKKSLVDLKNNLDGLEKNLKDVLNELKNHSAKIKNTLIKKRFMGRLEDLNKRLKDLKNSEKDLNRRLDNLRKYKKNLEQYLNDIARSERDLKTYLKDLKNRLGVLENSEGDPKKHSDEVEYQSEKTLEKEISKKIIPFLRSKCIFEEDIEIRKIPFIKGRYHIPLVSLKDSEKANVEQLLHGFHYDSTDVVINVTGMLK</sequence>
<proteinExistence type="predicted"/>
<feature type="transmembrane region" description="Helical" evidence="2">
    <location>
        <begin position="258"/>
        <end position="275"/>
    </location>
</feature>
<dbReference type="AlphaFoldDB" id="A0A2Z6R6L5"/>
<dbReference type="Proteomes" id="UP000247702">
    <property type="component" value="Unassembled WGS sequence"/>
</dbReference>
<accession>A0A2Z6R6L5</accession>
<feature type="transmembrane region" description="Helical" evidence="2">
    <location>
        <begin position="95"/>
        <end position="114"/>
    </location>
</feature>
<dbReference type="EMBL" id="BEXD01000546">
    <property type="protein sequence ID" value="GBB88348.1"/>
    <property type="molecule type" value="Genomic_DNA"/>
</dbReference>
<evidence type="ECO:0000313" key="3">
    <source>
        <dbReference type="EMBL" id="GBB88348.1"/>
    </source>
</evidence>
<protein>
    <submittedName>
        <fullName evidence="3">Uncharacterized protein</fullName>
    </submittedName>
</protein>
<keyword evidence="2" id="KW-0472">Membrane</keyword>
<name>A0A2Z6R6L5_9GLOM</name>
<evidence type="ECO:0000313" key="4">
    <source>
        <dbReference type="EMBL" id="GES73367.1"/>
    </source>
</evidence>
<keyword evidence="2" id="KW-0812">Transmembrane</keyword>
<dbReference type="Proteomes" id="UP000615446">
    <property type="component" value="Unassembled WGS sequence"/>
</dbReference>
<evidence type="ECO:0000313" key="5">
    <source>
        <dbReference type="Proteomes" id="UP000247702"/>
    </source>
</evidence>
<organism evidence="3 5">
    <name type="scientific">Rhizophagus clarus</name>
    <dbReference type="NCBI Taxonomy" id="94130"/>
    <lineage>
        <taxon>Eukaryota</taxon>
        <taxon>Fungi</taxon>
        <taxon>Fungi incertae sedis</taxon>
        <taxon>Mucoromycota</taxon>
        <taxon>Glomeromycotina</taxon>
        <taxon>Glomeromycetes</taxon>
        <taxon>Glomerales</taxon>
        <taxon>Glomeraceae</taxon>
        <taxon>Rhizophagus</taxon>
    </lineage>
</organism>
<feature type="coiled-coil region" evidence="1">
    <location>
        <begin position="428"/>
        <end position="552"/>
    </location>
</feature>
<keyword evidence="1" id="KW-0175">Coiled coil</keyword>
<keyword evidence="5" id="KW-1185">Reference proteome</keyword>
<reference evidence="3 5" key="1">
    <citation type="submission" date="2017-11" db="EMBL/GenBank/DDBJ databases">
        <title>The genome of Rhizophagus clarus HR1 reveals common genetic basis of auxotrophy among arbuscular mycorrhizal fungi.</title>
        <authorList>
            <person name="Kobayashi Y."/>
        </authorList>
    </citation>
    <scope>NUCLEOTIDE SEQUENCE [LARGE SCALE GENOMIC DNA]</scope>
    <source>
        <strain evidence="3 5">HR1</strain>
    </source>
</reference>
<comment type="caution">
    <text evidence="3">The sequence shown here is derived from an EMBL/GenBank/DDBJ whole genome shotgun (WGS) entry which is preliminary data.</text>
</comment>
<feature type="transmembrane region" description="Helical" evidence="2">
    <location>
        <begin position="185"/>
        <end position="208"/>
    </location>
</feature>
<reference evidence="4" key="2">
    <citation type="submission" date="2019-10" db="EMBL/GenBank/DDBJ databases">
        <title>Conservation and host-specific expression of non-tandemly repeated heterogenous ribosome RNA gene in arbuscular mycorrhizal fungi.</title>
        <authorList>
            <person name="Maeda T."/>
            <person name="Kobayashi Y."/>
            <person name="Nakagawa T."/>
            <person name="Ezawa T."/>
            <person name="Yamaguchi K."/>
            <person name="Bino T."/>
            <person name="Nishimoto Y."/>
            <person name="Shigenobu S."/>
            <person name="Kawaguchi M."/>
        </authorList>
    </citation>
    <scope>NUCLEOTIDE SEQUENCE</scope>
    <source>
        <strain evidence="4">HR1</strain>
    </source>
</reference>
<feature type="transmembrane region" description="Helical" evidence="2">
    <location>
        <begin position="65"/>
        <end position="83"/>
    </location>
</feature>
<keyword evidence="2" id="KW-1133">Transmembrane helix</keyword>
<feature type="transmembrane region" description="Helical" evidence="2">
    <location>
        <begin position="228"/>
        <end position="246"/>
    </location>
</feature>
<evidence type="ECO:0000256" key="2">
    <source>
        <dbReference type="SAM" id="Phobius"/>
    </source>
</evidence>
<gene>
    <name evidence="4" type="ORF">RCL2_000090800</name>
    <name evidence="3" type="ORF">RclHR1_01490029</name>
</gene>